<sequence length="1902" mass="202303">MAPVSSETLQESLYELPPLGVEADIVRTVYTSINGGSGCEGEEGMGFTLYGSDVTLDLPDTDTDTMGQGTVRVVPGVSPISLPTLLKGQPIALMQIWYSLLRNGRVCVYHPSGRVSSEAALSLSYLAQPLRLLPRIIPSLTLSLLSTLQDTADKGPEGLIGDPLSEVEGVEAVYPGISLADKSQCLCGVTNPVLKDNPSLWDCVIDLETRTVTLPLDADQKETDVKPGSRDCKFASYLLAGHEDENRSDAWVIEQWHLYTESMLRHHLGAREGDADPALAMRRGSVSVSAAASSDTLYSHHITQDTPSKHHVALIYPGLGGYAPYTQWVKAEARADARAAKRYAREGAASLLAMRQGTVGERGTPATVLGVVKGLSAYITQTQPSETEGEGEGEGVAEVRRDLSRMEVAERAKLFSALDRVMGEGDAPDTPTLSAWVTSSLMPVCCAYIHSDVSRLREYAATALARLGVYVAEATGEEADLANLSQTYIFQVSLSVSLPGLLSDPLPCVRSAGCLLSRAVCMVAGGVDMLIRCRNDMEGEGIASIDCDSPSLIHSLVSISLSDPEEVCLAASRDALHLVYRRVLSDTFATKDGPRVLPPMPPQWLLVQWCKGLLSPDPKVSSSTCSLLDALFVDVPACIGIVHTLCGMGVGGTTGGGVTGIMKEICYRGYLHTRRVLTGGEEEEGEGEGEEETDEEEGAIEYLMKGSLALSPPYASPSATDALLPNRLTAYAMCHFLNLLDIVDEDRETVEGSMHGGTLDSVEEVAGRLSSSPALAYAWLVPRHDTLKMATQKTISNPLARRRESVPEREELPADVRAFLSAYESERYRNLPTPSVVLDILHQAEEEAEAEAPSEGTLAIESETSSASSPAFPLAFLVRVAGYLSSQSIGWDVPLVGIEGYLPNACVGRKRVETTPFLGLVHTLHNPVSEAHAHILSLLHGVVSASGRAGDRMLSYAGGDILSVLPKLLSSTDIPPLHPLDASGGEAVGLDMAIHGLQSAISDGLMLMHNEGKERERETTRVQTTAAFRANHLLSQALAVLSLYVAQLPKTTDAHTHLDHQTDTHHEGEEGTNASPPPSPGVTKEGEGEVQPIPVVPGVETDRPPINPCVSAALTPLLDRLDAMLLGLRQNDRDRVAVDPVVVENLRVAGECTAALTQWVTSSAYPLLRVVGVADALTPSSPLSPVVQGMDMGMGMADDGMYAMDAPPLAGVVPGPGSSEIETRSGALSDEGEAEAEGEGEGEGEGEEETAEAPLDPGSQALIAYVQTLYSLTSGLIANALNSSLPAVRALVPYLESSQAQTGKGVGREVLGERRARQSLVDAHSLGVGAFLRVLSGHLSEEAEGEEEADDGQGRMAINYRPIRDKDGLVDGALFPPVTKVVVPVGYMGAAPWRPLASIPNDWHNSGTPLLRASGDHMPSLQTAQGSAVYSGVDTLSTSLALSLLKDAKKTKPPQYLADLGIEGLLVKNPGYMSSKVEAKKMNKKRQRSKAYTFWSQQLSCFLSISQHFLAFPPTQEDPYLDDDGIEWYNASSGSFSDKDITAGQWGYGALICPTEASSVSISCTVSPDAATENLLEEDEGIRMMSVGNMDPVAHIFTNPTPYEAFGSCWYDEVSVTFPLTSDIPCVVLQATSSVTGAALSCEYVSDPAEQATQTAVTGVPDLDEGMWYTESAGEISLNFTDKPFNVICPGEVTSLRVVCDVEDGVNTDEENVMLYLLEVGLGQHSLDYPFVIIAPSLLSVSRPPPPSYSHTSLDAATRSNPSTFADADALTSSAESVLMFMVVASMDTVVELENVDSCVVLRGFYSAGDASGMSCSYAPVSEGPEDGNEEDPEDGSGIDPVVIGIVAGVAVVVLAVAAYFLLRSKEPKATPVEFMAHVGAPVLMVTPPEETATLDTAAQPV</sequence>
<gene>
    <name evidence="3" type="ORF">KIPB_001215</name>
</gene>
<feature type="region of interest" description="Disordered" evidence="1">
    <location>
        <begin position="1817"/>
        <end position="1837"/>
    </location>
</feature>
<feature type="compositionally biased region" description="Basic and acidic residues" evidence="1">
    <location>
        <begin position="1056"/>
        <end position="1069"/>
    </location>
</feature>
<protein>
    <submittedName>
        <fullName evidence="3">Uncharacterized protein</fullName>
    </submittedName>
</protein>
<comment type="caution">
    <text evidence="3">The sequence shown here is derived from an EMBL/GenBank/DDBJ whole genome shotgun (WGS) entry which is preliminary data.</text>
</comment>
<organism evidence="3 4">
    <name type="scientific">Kipferlia bialata</name>
    <dbReference type="NCBI Taxonomy" id="797122"/>
    <lineage>
        <taxon>Eukaryota</taxon>
        <taxon>Metamonada</taxon>
        <taxon>Carpediemonas-like organisms</taxon>
        <taxon>Kipferlia</taxon>
    </lineage>
</organism>
<proteinExistence type="predicted"/>
<dbReference type="Proteomes" id="UP000265618">
    <property type="component" value="Unassembled WGS sequence"/>
</dbReference>
<keyword evidence="4" id="KW-1185">Reference proteome</keyword>
<evidence type="ECO:0000313" key="4">
    <source>
        <dbReference type="Proteomes" id="UP000265618"/>
    </source>
</evidence>
<evidence type="ECO:0000256" key="2">
    <source>
        <dbReference type="SAM" id="Phobius"/>
    </source>
</evidence>
<evidence type="ECO:0000256" key="1">
    <source>
        <dbReference type="SAM" id="MobiDB-lite"/>
    </source>
</evidence>
<feature type="transmembrane region" description="Helical" evidence="2">
    <location>
        <begin position="1842"/>
        <end position="1863"/>
    </location>
</feature>
<feature type="compositionally biased region" description="Acidic residues" evidence="1">
    <location>
        <begin position="1824"/>
        <end position="1837"/>
    </location>
</feature>
<reference evidence="3 4" key="1">
    <citation type="journal article" date="2018" name="PLoS ONE">
        <title>The draft genome of Kipferlia bialata reveals reductive genome evolution in fornicate parasites.</title>
        <authorList>
            <person name="Tanifuji G."/>
            <person name="Takabayashi S."/>
            <person name="Kume K."/>
            <person name="Takagi M."/>
            <person name="Nakayama T."/>
            <person name="Kamikawa R."/>
            <person name="Inagaki Y."/>
            <person name="Hashimoto T."/>
        </authorList>
    </citation>
    <scope>NUCLEOTIDE SEQUENCE [LARGE SCALE GENOMIC DNA]</scope>
    <source>
        <strain evidence="3">NY0173</strain>
    </source>
</reference>
<accession>A0A9K3CNF6</accession>
<keyword evidence="2" id="KW-0472">Membrane</keyword>
<keyword evidence="2" id="KW-0812">Transmembrane</keyword>
<dbReference type="EMBL" id="BDIP01000166">
    <property type="protein sequence ID" value="GIQ80418.1"/>
    <property type="molecule type" value="Genomic_DNA"/>
</dbReference>
<feature type="compositionally biased region" description="Acidic residues" evidence="1">
    <location>
        <begin position="1230"/>
        <end position="1251"/>
    </location>
</feature>
<name>A0A9K3CNF6_9EUKA</name>
<dbReference type="Pfam" id="PF08616">
    <property type="entry name" value="SPA"/>
    <property type="match status" value="1"/>
</dbReference>
<feature type="region of interest" description="Disordered" evidence="1">
    <location>
        <begin position="1056"/>
        <end position="1102"/>
    </location>
</feature>
<keyword evidence="2" id="KW-1133">Transmembrane helix</keyword>
<evidence type="ECO:0000313" key="3">
    <source>
        <dbReference type="EMBL" id="GIQ80418.1"/>
    </source>
</evidence>
<feature type="region of interest" description="Disordered" evidence="1">
    <location>
        <begin position="1213"/>
        <end position="1255"/>
    </location>
</feature>